<organism evidence="3 4">
    <name type="scientific">Triparma laevis f. longispina</name>
    <dbReference type="NCBI Taxonomy" id="1714387"/>
    <lineage>
        <taxon>Eukaryota</taxon>
        <taxon>Sar</taxon>
        <taxon>Stramenopiles</taxon>
        <taxon>Ochrophyta</taxon>
        <taxon>Bolidophyceae</taxon>
        <taxon>Parmales</taxon>
        <taxon>Triparmaceae</taxon>
        <taxon>Triparma</taxon>
    </lineage>
</organism>
<feature type="region of interest" description="Disordered" evidence="1">
    <location>
        <begin position="399"/>
        <end position="418"/>
    </location>
</feature>
<feature type="transmembrane region" description="Helical" evidence="2">
    <location>
        <begin position="321"/>
        <end position="340"/>
    </location>
</feature>
<proteinExistence type="predicted"/>
<keyword evidence="2" id="KW-0472">Membrane</keyword>
<sequence>MTEESIDIAAVLERVVLLEDAQKANAEKIRDLETTGENQLREIGQLQRRITSAFTAVTVTVPYPTNIQQSTVDVDDPNPEPEAPPTSLALPWRIAFLFIGMWTPLFAIGHATIGDDWYMAMCLLTMTTCQGAMLLFYFSGLDPLPSASTDNEGTRSAPTSFCKLTRQENRSLVIMLAWHLICQLCLGFTQMRKGNWSFACSSFSFLIWFDYPVFLFLKYFKGVLSRMSPSDISSYLTNNIITIGTSSLTPMIYLSMDTLKCITNAEENQSIHAQCSGMIDPQQSICSFFLIILIIKVIIAPLSTTAIDINDLARLNVPRRHIVEGVLFFLSFLINLYMYANMEEGPGSEAMSNAQLISMTLVFVALAIELTHMIRKSAHKTSLQSSRGTNESVISLASQPSIPLSPNPSDTGVSAGFI</sequence>
<dbReference type="Proteomes" id="UP001165122">
    <property type="component" value="Unassembled WGS sequence"/>
</dbReference>
<protein>
    <submittedName>
        <fullName evidence="3">Uncharacterized protein</fullName>
    </submittedName>
</protein>
<keyword evidence="4" id="KW-1185">Reference proteome</keyword>
<keyword evidence="2" id="KW-1133">Transmembrane helix</keyword>
<dbReference type="AlphaFoldDB" id="A0A9W7C8Q2"/>
<evidence type="ECO:0000313" key="4">
    <source>
        <dbReference type="Proteomes" id="UP001165122"/>
    </source>
</evidence>
<keyword evidence="2" id="KW-0812">Transmembrane</keyword>
<feature type="compositionally biased region" description="Polar residues" evidence="1">
    <location>
        <begin position="399"/>
        <end position="412"/>
    </location>
</feature>
<feature type="transmembrane region" description="Helical" evidence="2">
    <location>
        <begin position="232"/>
        <end position="254"/>
    </location>
</feature>
<name>A0A9W7C8Q2_9STRA</name>
<accession>A0A9W7C8Q2</accession>
<reference evidence="4" key="1">
    <citation type="journal article" date="2023" name="Commun. Biol.">
        <title>Genome analysis of Parmales, the sister group of diatoms, reveals the evolutionary specialization of diatoms from phago-mixotrophs to photoautotrophs.</title>
        <authorList>
            <person name="Ban H."/>
            <person name="Sato S."/>
            <person name="Yoshikawa S."/>
            <person name="Yamada K."/>
            <person name="Nakamura Y."/>
            <person name="Ichinomiya M."/>
            <person name="Sato N."/>
            <person name="Blanc-Mathieu R."/>
            <person name="Endo H."/>
            <person name="Kuwata A."/>
            <person name="Ogata H."/>
        </authorList>
    </citation>
    <scope>NUCLEOTIDE SEQUENCE [LARGE SCALE GENOMIC DNA]</scope>
    <source>
        <strain evidence="4">NIES 3700</strain>
    </source>
</reference>
<feature type="transmembrane region" description="Helical" evidence="2">
    <location>
        <begin position="352"/>
        <end position="370"/>
    </location>
</feature>
<feature type="transmembrane region" description="Helical" evidence="2">
    <location>
        <begin position="288"/>
        <end position="309"/>
    </location>
</feature>
<feature type="transmembrane region" description="Helical" evidence="2">
    <location>
        <begin position="94"/>
        <end position="111"/>
    </location>
</feature>
<evidence type="ECO:0000256" key="2">
    <source>
        <dbReference type="SAM" id="Phobius"/>
    </source>
</evidence>
<dbReference type="OrthoDB" id="189797at2759"/>
<feature type="transmembrane region" description="Helical" evidence="2">
    <location>
        <begin position="117"/>
        <end position="138"/>
    </location>
</feature>
<evidence type="ECO:0000313" key="3">
    <source>
        <dbReference type="EMBL" id="GMI01245.1"/>
    </source>
</evidence>
<comment type="caution">
    <text evidence="3">The sequence shown here is derived from an EMBL/GenBank/DDBJ whole genome shotgun (WGS) entry which is preliminary data.</text>
</comment>
<gene>
    <name evidence="3" type="ORF">TrLO_g9521</name>
</gene>
<evidence type="ECO:0000256" key="1">
    <source>
        <dbReference type="SAM" id="MobiDB-lite"/>
    </source>
</evidence>
<dbReference type="EMBL" id="BRXW01000032">
    <property type="protein sequence ID" value="GMI01245.1"/>
    <property type="molecule type" value="Genomic_DNA"/>
</dbReference>
<feature type="transmembrane region" description="Helical" evidence="2">
    <location>
        <begin position="196"/>
        <end position="220"/>
    </location>
</feature>